<dbReference type="PANTHER" id="PTHR34202:SF1">
    <property type="entry name" value="UPF0548 PROTEIN"/>
    <property type="match status" value="1"/>
</dbReference>
<dbReference type="Pfam" id="PF09348">
    <property type="entry name" value="DUF1990"/>
    <property type="match status" value="1"/>
</dbReference>
<feature type="region of interest" description="Disordered" evidence="1">
    <location>
        <begin position="1"/>
        <end position="91"/>
    </location>
</feature>
<dbReference type="Proteomes" id="UP000812013">
    <property type="component" value="Unassembled WGS sequence"/>
</dbReference>
<keyword evidence="4" id="KW-1185">Reference proteome</keyword>
<feature type="compositionally biased region" description="Basic and acidic residues" evidence="1">
    <location>
        <begin position="49"/>
        <end position="64"/>
    </location>
</feature>
<dbReference type="EMBL" id="WTFF01000003">
    <property type="protein sequence ID" value="MBW5480514.1"/>
    <property type="molecule type" value="Genomic_DNA"/>
</dbReference>
<accession>A0ABS6YYF0</accession>
<evidence type="ECO:0000313" key="3">
    <source>
        <dbReference type="EMBL" id="MBW5480514.1"/>
    </source>
</evidence>
<dbReference type="InterPro" id="IPR018960">
    <property type="entry name" value="DUF1990"/>
</dbReference>
<comment type="caution">
    <text evidence="3">The sequence shown here is derived from an EMBL/GenBank/DDBJ whole genome shotgun (WGS) entry which is preliminary data.</text>
</comment>
<feature type="compositionally biased region" description="Low complexity" evidence="1">
    <location>
        <begin position="13"/>
        <end position="33"/>
    </location>
</feature>
<organism evidence="3 4">
    <name type="scientific">Streptomyces bambusae</name>
    <dbReference type="NCBI Taxonomy" id="1550616"/>
    <lineage>
        <taxon>Bacteria</taxon>
        <taxon>Bacillati</taxon>
        <taxon>Actinomycetota</taxon>
        <taxon>Actinomycetes</taxon>
        <taxon>Kitasatosporales</taxon>
        <taxon>Streptomycetaceae</taxon>
        <taxon>Streptomyces</taxon>
    </lineage>
</organism>
<feature type="domain" description="DUF1990" evidence="2">
    <location>
        <begin position="76"/>
        <end position="231"/>
    </location>
</feature>
<gene>
    <name evidence="3" type="ORF">GPJ59_01005</name>
</gene>
<proteinExistence type="predicted"/>
<name>A0ABS6YYF0_9ACTN</name>
<protein>
    <submittedName>
        <fullName evidence="3">DUF1990 family protein</fullName>
    </submittedName>
</protein>
<dbReference type="PANTHER" id="PTHR34202">
    <property type="entry name" value="UPF0548 PROTEIN"/>
    <property type="match status" value="1"/>
</dbReference>
<feature type="compositionally biased region" description="Basic and acidic residues" evidence="1">
    <location>
        <begin position="1"/>
        <end position="10"/>
    </location>
</feature>
<evidence type="ECO:0000313" key="4">
    <source>
        <dbReference type="Proteomes" id="UP000812013"/>
    </source>
</evidence>
<evidence type="ECO:0000259" key="2">
    <source>
        <dbReference type="Pfam" id="PF09348"/>
    </source>
</evidence>
<reference evidence="3 4" key="1">
    <citation type="submission" date="2019-12" db="EMBL/GenBank/DDBJ databases">
        <title>Genome sequence of Streptomyces bambusae.</title>
        <authorList>
            <person name="Bansal K."/>
            <person name="Choksket S."/>
            <person name="Korpole S."/>
            <person name="Patil P.B."/>
        </authorList>
    </citation>
    <scope>NUCLEOTIDE SEQUENCE [LARGE SCALE GENOMIC DNA]</scope>
    <source>
        <strain evidence="3 4">SK60</strain>
    </source>
</reference>
<sequence length="240" mass="25418">MTRLIGDGRARPAAGSTRSGTGTTHSGAGSTHPGAGGTRPDGPGTPGRPYRDGHDGRDGRHDRPAGPGLRRSSGPNYPDRGATARRPLPDGYHHLHHRAAIGRGQAVFEAAGTAVTTLAMHRATGFSVRADHASVRPGTRVEIDIGFGPLRINAPCEVVWTAYAPDRAGFAYGTLAGHPEAGEESFTVELAADGTVWFEVTAFSRPGVWYTRLAGPLVPFLQLRYARWCTRILRGLAARG</sequence>
<evidence type="ECO:0000256" key="1">
    <source>
        <dbReference type="SAM" id="MobiDB-lite"/>
    </source>
</evidence>